<feature type="binding site" evidence="21">
    <location>
        <position position="69"/>
    </location>
    <ligand>
        <name>substrate</name>
    </ligand>
</feature>
<evidence type="ECO:0000256" key="23">
    <source>
        <dbReference type="PIRSR" id="PIRSR600829-4"/>
    </source>
</evidence>
<sequence length="133" mass="15151">MKNELSKIFHSTRFALRGLCHAYRSDKSFRMEINYGIPAYLAIGWYFAPLSHWEALILIFSYLLILIVELINTTFETMIDHLHPHEHATVGKSKDIASAAVFVAFLFAFLVAGTLLCVRLSHHVDGLADWPFV</sequence>
<keyword evidence="15 24" id="KW-1133">Transmembrane helix</keyword>
<dbReference type="InterPro" id="IPR000829">
    <property type="entry name" value="DAGK"/>
</dbReference>
<dbReference type="STRING" id="1798661.A3D65_05135"/>
<name>A0A1G2D4U1_9BACT</name>
<dbReference type="Gene3D" id="1.10.287.3610">
    <property type="match status" value="1"/>
</dbReference>
<evidence type="ECO:0000256" key="15">
    <source>
        <dbReference type="ARBA" id="ARBA00022989"/>
    </source>
</evidence>
<evidence type="ECO:0000256" key="8">
    <source>
        <dbReference type="ARBA" id="ARBA00022679"/>
    </source>
</evidence>
<dbReference type="InterPro" id="IPR036945">
    <property type="entry name" value="DAGK_sf"/>
</dbReference>
<keyword evidence="18" id="KW-0594">Phospholipid biosynthesis</keyword>
<evidence type="ECO:0000256" key="17">
    <source>
        <dbReference type="ARBA" id="ARBA00023136"/>
    </source>
</evidence>
<keyword evidence="12 24" id="KW-0418">Kinase</keyword>
<keyword evidence="16 24" id="KW-0443">Lipid metabolism</keyword>
<feature type="binding site" evidence="23">
    <location>
        <position position="76"/>
    </location>
    <ligand>
        <name>a divalent metal cation</name>
        <dbReference type="ChEBI" id="CHEBI:60240"/>
    </ligand>
</feature>
<comment type="caution">
    <text evidence="25">The sequence shown here is derived from an EMBL/GenBank/DDBJ whole genome shotgun (WGS) entry which is preliminary data.</text>
</comment>
<feature type="transmembrane region" description="Helical" evidence="24">
    <location>
        <begin position="55"/>
        <end position="75"/>
    </location>
</feature>
<comment type="function">
    <text evidence="24">Catalyzes the ATP-dependent phosphorylation of sn-l,2-diacylglycerol (DAG) to phosphatidic acid. Involved in the recycling of diacylglycerol produced as a by-product during membrane-derived oligosaccharide (MDO) biosynthesis.</text>
</comment>
<dbReference type="GO" id="GO:0006654">
    <property type="term" value="P:phosphatidic acid biosynthetic process"/>
    <property type="evidence" value="ECO:0007669"/>
    <property type="project" value="InterPro"/>
</dbReference>
<feature type="transmembrane region" description="Helical" evidence="24">
    <location>
        <begin position="33"/>
        <end position="49"/>
    </location>
</feature>
<evidence type="ECO:0000256" key="18">
    <source>
        <dbReference type="ARBA" id="ARBA00023209"/>
    </source>
</evidence>
<dbReference type="GO" id="GO:0004143">
    <property type="term" value="F:ATP-dependent diacylglycerol kinase activity"/>
    <property type="evidence" value="ECO:0007669"/>
    <property type="project" value="UniProtKB-EC"/>
</dbReference>
<dbReference type="InterPro" id="IPR033718">
    <property type="entry name" value="DAGK_prok"/>
</dbReference>
<evidence type="ECO:0000256" key="20">
    <source>
        <dbReference type="PIRSR" id="PIRSR600829-1"/>
    </source>
</evidence>
<evidence type="ECO:0000256" key="22">
    <source>
        <dbReference type="PIRSR" id="PIRSR600829-3"/>
    </source>
</evidence>
<evidence type="ECO:0000256" key="6">
    <source>
        <dbReference type="ARBA" id="ARBA00022516"/>
    </source>
</evidence>
<evidence type="ECO:0000256" key="2">
    <source>
        <dbReference type="ARBA" id="ARBA00005967"/>
    </source>
</evidence>
<comment type="similarity">
    <text evidence="2 24">Belongs to the bacterial diacylglycerol kinase family.</text>
</comment>
<feature type="active site" description="Proton acceptor" evidence="20">
    <location>
        <position position="69"/>
    </location>
</feature>
<dbReference type="EC" id="2.7.1.107" evidence="3 24"/>
<keyword evidence="14 23" id="KW-0460">Magnesium</keyword>
<keyword evidence="9 24" id="KW-0812">Transmembrane</keyword>
<evidence type="ECO:0000256" key="10">
    <source>
        <dbReference type="ARBA" id="ARBA00022723"/>
    </source>
</evidence>
<keyword evidence="17 24" id="KW-0472">Membrane</keyword>
<evidence type="ECO:0000256" key="11">
    <source>
        <dbReference type="ARBA" id="ARBA00022741"/>
    </source>
</evidence>
<keyword evidence="10 23" id="KW-0479">Metal-binding</keyword>
<evidence type="ECO:0000256" key="5">
    <source>
        <dbReference type="ARBA" id="ARBA00022475"/>
    </source>
</evidence>
<keyword evidence="11 22" id="KW-0547">Nucleotide-binding</keyword>
<evidence type="ECO:0000256" key="4">
    <source>
        <dbReference type="ARBA" id="ARBA00017575"/>
    </source>
</evidence>
<evidence type="ECO:0000313" key="25">
    <source>
        <dbReference type="EMBL" id="OGZ08603.1"/>
    </source>
</evidence>
<organism evidence="25 26">
    <name type="scientific">Candidatus Lloydbacteria bacterium RIFCSPHIGHO2_02_FULL_50_13</name>
    <dbReference type="NCBI Taxonomy" id="1798661"/>
    <lineage>
        <taxon>Bacteria</taxon>
        <taxon>Candidatus Lloydiibacteriota</taxon>
    </lineage>
</organism>
<dbReference type="Proteomes" id="UP000177996">
    <property type="component" value="Unassembled WGS sequence"/>
</dbReference>
<comment type="subcellular location">
    <subcellularLocation>
        <location evidence="1">Cell inner membrane</location>
        <topology evidence="1">Multi-pass membrane protein</topology>
    </subcellularLocation>
</comment>
<dbReference type="AlphaFoldDB" id="A0A1G2D4U1"/>
<dbReference type="GO" id="GO:0005886">
    <property type="term" value="C:plasma membrane"/>
    <property type="evidence" value="ECO:0007669"/>
    <property type="project" value="UniProtKB-SubCell"/>
</dbReference>
<dbReference type="CDD" id="cd14264">
    <property type="entry name" value="DAGK_IM"/>
    <property type="match status" value="1"/>
</dbReference>
<gene>
    <name evidence="25" type="ORF">A3D65_05135</name>
</gene>
<evidence type="ECO:0000256" key="12">
    <source>
        <dbReference type="ARBA" id="ARBA00022777"/>
    </source>
</evidence>
<evidence type="ECO:0000313" key="26">
    <source>
        <dbReference type="Proteomes" id="UP000177996"/>
    </source>
</evidence>
<reference evidence="25 26" key="1">
    <citation type="journal article" date="2016" name="Nat. Commun.">
        <title>Thousands of microbial genomes shed light on interconnected biogeochemical processes in an aquifer system.</title>
        <authorList>
            <person name="Anantharaman K."/>
            <person name="Brown C.T."/>
            <person name="Hug L.A."/>
            <person name="Sharon I."/>
            <person name="Castelle C.J."/>
            <person name="Probst A.J."/>
            <person name="Thomas B.C."/>
            <person name="Singh A."/>
            <person name="Wilkins M.J."/>
            <person name="Karaoz U."/>
            <person name="Brodie E.L."/>
            <person name="Williams K.H."/>
            <person name="Hubbard S.S."/>
            <person name="Banfield J.F."/>
        </authorList>
    </citation>
    <scope>NUCLEOTIDE SEQUENCE [LARGE SCALE GENOMIC DNA]</scope>
</reference>
<dbReference type="GO" id="GO:0046872">
    <property type="term" value="F:metal ion binding"/>
    <property type="evidence" value="ECO:0007669"/>
    <property type="project" value="UniProtKB-KW"/>
</dbReference>
<feature type="binding site" evidence="22">
    <location>
        <begin position="94"/>
        <end position="95"/>
    </location>
    <ligand>
        <name>ATP</name>
        <dbReference type="ChEBI" id="CHEBI:30616"/>
    </ligand>
</feature>
<feature type="binding site" evidence="21">
    <location>
        <position position="98"/>
    </location>
    <ligand>
        <name>substrate</name>
    </ligand>
</feature>
<evidence type="ECO:0000256" key="21">
    <source>
        <dbReference type="PIRSR" id="PIRSR600829-2"/>
    </source>
</evidence>
<feature type="binding site" evidence="22">
    <location>
        <position position="76"/>
    </location>
    <ligand>
        <name>ATP</name>
        <dbReference type="ChEBI" id="CHEBI:30616"/>
    </ligand>
</feature>
<evidence type="ECO:0000256" key="1">
    <source>
        <dbReference type="ARBA" id="ARBA00004429"/>
    </source>
</evidence>
<evidence type="ECO:0000256" key="19">
    <source>
        <dbReference type="ARBA" id="ARBA00023264"/>
    </source>
</evidence>
<evidence type="ECO:0000256" key="24">
    <source>
        <dbReference type="RuleBase" id="RU363065"/>
    </source>
</evidence>
<keyword evidence="19 24" id="KW-1208">Phospholipid metabolism</keyword>
<evidence type="ECO:0000256" key="16">
    <source>
        <dbReference type="ARBA" id="ARBA00023098"/>
    </source>
</evidence>
<dbReference type="Pfam" id="PF01219">
    <property type="entry name" value="DAGK_prokar"/>
    <property type="match status" value="1"/>
</dbReference>
<evidence type="ECO:0000256" key="14">
    <source>
        <dbReference type="ARBA" id="ARBA00022842"/>
    </source>
</evidence>
<keyword evidence="5" id="KW-1003">Cell membrane</keyword>
<protein>
    <recommendedName>
        <fullName evidence="4 24">Diacylglycerol kinase</fullName>
        <ecNumber evidence="3 24">2.7.1.107</ecNumber>
    </recommendedName>
</protein>
<dbReference type="GO" id="GO:0005524">
    <property type="term" value="F:ATP binding"/>
    <property type="evidence" value="ECO:0007669"/>
    <property type="project" value="UniProtKB-KW"/>
</dbReference>
<accession>A0A1G2D4U1</accession>
<evidence type="ECO:0000256" key="7">
    <source>
        <dbReference type="ARBA" id="ARBA00022519"/>
    </source>
</evidence>
<keyword evidence="6" id="KW-0444">Lipid biosynthesis</keyword>
<proteinExistence type="inferred from homology"/>
<evidence type="ECO:0000256" key="13">
    <source>
        <dbReference type="ARBA" id="ARBA00022840"/>
    </source>
</evidence>
<dbReference type="EMBL" id="MHLL01000032">
    <property type="protein sequence ID" value="OGZ08603.1"/>
    <property type="molecule type" value="Genomic_DNA"/>
</dbReference>
<comment type="cofactor">
    <cofactor evidence="23">
        <name>Mg(2+)</name>
        <dbReference type="ChEBI" id="CHEBI:18420"/>
    </cofactor>
    <text evidence="23">Mn(2+), Zn(2+), Cd(2+) and Co(2+) support activity to lesser extents.</text>
</comment>
<comment type="catalytic activity">
    <reaction evidence="24">
        <text>a 1,2-diacyl-sn-glycerol + ATP = a 1,2-diacyl-sn-glycero-3-phosphate + ADP + H(+)</text>
        <dbReference type="Rhea" id="RHEA:10272"/>
        <dbReference type="ChEBI" id="CHEBI:15378"/>
        <dbReference type="ChEBI" id="CHEBI:17815"/>
        <dbReference type="ChEBI" id="CHEBI:30616"/>
        <dbReference type="ChEBI" id="CHEBI:58608"/>
        <dbReference type="ChEBI" id="CHEBI:456216"/>
        <dbReference type="EC" id="2.7.1.107"/>
    </reaction>
</comment>
<evidence type="ECO:0000256" key="9">
    <source>
        <dbReference type="ARBA" id="ARBA00022692"/>
    </source>
</evidence>
<dbReference type="PANTHER" id="PTHR34299">
    <property type="entry name" value="DIACYLGLYCEROL KINASE"/>
    <property type="match status" value="1"/>
</dbReference>
<evidence type="ECO:0000256" key="3">
    <source>
        <dbReference type="ARBA" id="ARBA00012133"/>
    </source>
</evidence>
<keyword evidence="8 24" id="KW-0808">Transferase</keyword>
<dbReference type="PANTHER" id="PTHR34299:SF1">
    <property type="entry name" value="DIACYLGLYCEROL KINASE"/>
    <property type="match status" value="1"/>
</dbReference>
<keyword evidence="7" id="KW-0997">Cell inner membrane</keyword>
<keyword evidence="13 22" id="KW-0067">ATP-binding</keyword>
<feature type="transmembrane region" description="Helical" evidence="24">
    <location>
        <begin position="96"/>
        <end position="121"/>
    </location>
</feature>